<comment type="caution">
    <text evidence="2">The sequence shown here is derived from an EMBL/GenBank/DDBJ whole genome shotgun (WGS) entry which is preliminary data.</text>
</comment>
<feature type="region of interest" description="Disordered" evidence="1">
    <location>
        <begin position="236"/>
        <end position="274"/>
    </location>
</feature>
<evidence type="ECO:0000313" key="3">
    <source>
        <dbReference type="Proteomes" id="UP000566819"/>
    </source>
</evidence>
<feature type="region of interest" description="Disordered" evidence="1">
    <location>
        <begin position="1"/>
        <end position="58"/>
    </location>
</feature>
<evidence type="ECO:0000256" key="1">
    <source>
        <dbReference type="SAM" id="MobiDB-lite"/>
    </source>
</evidence>
<feature type="compositionally biased region" description="Basic and acidic residues" evidence="1">
    <location>
        <begin position="137"/>
        <end position="156"/>
    </location>
</feature>
<keyword evidence="3" id="KW-1185">Reference proteome</keyword>
<reference evidence="2 3" key="1">
    <citation type="submission" date="2020-03" db="EMBL/GenBank/DDBJ databases">
        <title>Draft Genome Sequence of Cudoniella acicularis.</title>
        <authorList>
            <person name="Buettner E."/>
            <person name="Kellner H."/>
        </authorList>
    </citation>
    <scope>NUCLEOTIDE SEQUENCE [LARGE SCALE GENOMIC DNA]</scope>
    <source>
        <strain evidence="2 3">DSM 108380</strain>
    </source>
</reference>
<feature type="compositionally biased region" description="Polar residues" evidence="1">
    <location>
        <begin position="236"/>
        <end position="255"/>
    </location>
</feature>
<feature type="region of interest" description="Disordered" evidence="1">
    <location>
        <begin position="72"/>
        <end position="103"/>
    </location>
</feature>
<accession>A0A8H4W197</accession>
<protein>
    <submittedName>
        <fullName evidence="2">Uncharacterized protein</fullName>
    </submittedName>
</protein>
<feature type="compositionally biased region" description="Polar residues" evidence="1">
    <location>
        <begin position="178"/>
        <end position="208"/>
    </location>
</feature>
<dbReference type="EMBL" id="JAAMPI010000868">
    <property type="protein sequence ID" value="KAF4628050.1"/>
    <property type="molecule type" value="Genomic_DNA"/>
</dbReference>
<evidence type="ECO:0000313" key="2">
    <source>
        <dbReference type="EMBL" id="KAF4628050.1"/>
    </source>
</evidence>
<dbReference type="OrthoDB" id="3545073at2759"/>
<gene>
    <name evidence="2" type="ORF">G7Y89_g10105</name>
</gene>
<sequence>MKLEAQAQEMSTPTPIKRKLDKVEEPTESTGKRKKVRVESPTRRKQKREDRRRSPATLKLIKPLEEWYDTTDEEDLLTEVEVEDEEMGFNDVDDDEMDDDDTTTAKDAAHAALLRTIYRAKQTPPVANELTISSSAPEKHGKDMLNKSRSGLEPKTTRLIKAEYASNGNGNGNGNGKDSLSQAVESIRRNSLSKISTDMFTSTPSNLGSRGAENPLSQAVKSIKHNSLSKISTDMFASSQGNQSRPPTWSATSGGSPAAHNSRRDPSSPISRPGTLFHTEAEVIKNWEQNPGKIRGPCDDGTDAEKEESEYHSSLSRRAFLNPLTDIAFSQHYISSKESKTIAIDGNTFSIINLAPGAICQLNVPQGVKICTVARGGEVLVKWRTRKVRRTFRIGQDGVWRVRGGEYCSMTNEGDEDDVAVYTYTDNQE</sequence>
<dbReference type="Proteomes" id="UP000566819">
    <property type="component" value="Unassembled WGS sequence"/>
</dbReference>
<feature type="region of interest" description="Disordered" evidence="1">
    <location>
        <begin position="286"/>
        <end position="308"/>
    </location>
</feature>
<feature type="compositionally biased region" description="Basic and acidic residues" evidence="1">
    <location>
        <begin position="37"/>
        <end position="53"/>
    </location>
</feature>
<organism evidence="2 3">
    <name type="scientific">Cudoniella acicularis</name>
    <dbReference type="NCBI Taxonomy" id="354080"/>
    <lineage>
        <taxon>Eukaryota</taxon>
        <taxon>Fungi</taxon>
        <taxon>Dikarya</taxon>
        <taxon>Ascomycota</taxon>
        <taxon>Pezizomycotina</taxon>
        <taxon>Leotiomycetes</taxon>
        <taxon>Helotiales</taxon>
        <taxon>Tricladiaceae</taxon>
        <taxon>Cudoniella</taxon>
    </lineage>
</organism>
<dbReference type="AlphaFoldDB" id="A0A8H4W197"/>
<feature type="compositionally biased region" description="Acidic residues" evidence="1">
    <location>
        <begin position="72"/>
        <end position="102"/>
    </location>
</feature>
<proteinExistence type="predicted"/>
<name>A0A8H4W197_9HELO</name>
<feature type="region of interest" description="Disordered" evidence="1">
    <location>
        <begin position="126"/>
        <end position="214"/>
    </location>
</feature>